<dbReference type="RefSeq" id="WP_173301084.1">
    <property type="nucleotide sequence ID" value="NZ_JABRWQ010000004.1"/>
</dbReference>
<dbReference type="InterPro" id="IPR029063">
    <property type="entry name" value="SAM-dependent_MTases_sf"/>
</dbReference>
<dbReference type="InterPro" id="IPR054168">
    <property type="entry name" value="PG_1098_Fer"/>
</dbReference>
<dbReference type="InterPro" id="IPR041497">
    <property type="entry name" value="Thump-like"/>
</dbReference>
<dbReference type="SUPFAM" id="SSF53335">
    <property type="entry name" value="S-adenosyl-L-methionine-dependent methyltransferases"/>
    <property type="match status" value="1"/>
</dbReference>
<protein>
    <submittedName>
        <fullName evidence="3">Class I SAM-dependent methyltransferase</fullName>
    </submittedName>
</protein>
<dbReference type="GO" id="GO:0008168">
    <property type="term" value="F:methyltransferase activity"/>
    <property type="evidence" value="ECO:0007669"/>
    <property type="project" value="UniProtKB-KW"/>
</dbReference>
<gene>
    <name evidence="3" type="ORF">HNV10_09330</name>
</gene>
<proteinExistence type="predicted"/>
<dbReference type="Pfam" id="PF18096">
    <property type="entry name" value="Thump_like"/>
    <property type="match status" value="1"/>
</dbReference>
<evidence type="ECO:0000313" key="4">
    <source>
        <dbReference type="Proteomes" id="UP000805085"/>
    </source>
</evidence>
<feature type="domain" description="THUMP-like" evidence="1">
    <location>
        <begin position="322"/>
        <end position="391"/>
    </location>
</feature>
<dbReference type="Gene3D" id="1.10.10.1110">
    <property type="entry name" value="Methyltransferase PG1098, N-terminal domain"/>
    <property type="match status" value="1"/>
</dbReference>
<evidence type="ECO:0000313" key="3">
    <source>
        <dbReference type="EMBL" id="NRD23439.1"/>
    </source>
</evidence>
<sequence length="393" mass="45100">MKKELLNTEIQEFINSNLNSDITKLLLKGVPFKAIDAKQIVEQIESKKRCLKKLPNWFNKANIYYPNKLNIEQTSSETTAEYKASLVSGTKLIDLTGGFGVDTFYFAKKIDKITHCEINTELSDIVNHNYKALNVSNIRCINENGIEVLKQVDQTFDWIYIDPSRRDNLKKKVFLIEDCEPNIKAHQALFLKYSKNVMIKTSPLLDLSAILTEINHVKEIHIVASNNEVKELLWIIERNFEGSPKVKTVNLKQIKSQFFEYVFNEEYSANATFSKPLSYLYEPNAAVLKSGGFNSVSESLKINKLHQHSHLYTSNALLDFPGRRFIIKTTLPFNKKSLSKENISKANITTRNFPLSVDEIRKKLKIKHGGNVYLFFTTDINDHKIIIVCSKVL</sequence>
<evidence type="ECO:0000259" key="2">
    <source>
        <dbReference type="Pfam" id="PF22013"/>
    </source>
</evidence>
<dbReference type="Proteomes" id="UP000805085">
    <property type="component" value="Unassembled WGS sequence"/>
</dbReference>
<feature type="domain" description="PG-1098 ferredoxin-like" evidence="2">
    <location>
        <begin position="279"/>
        <end position="321"/>
    </location>
</feature>
<dbReference type="Pfam" id="PF22013">
    <property type="entry name" value="PG_1098_Fer"/>
    <property type="match status" value="1"/>
</dbReference>
<reference evidence="3 4" key="1">
    <citation type="journal article" date="2015" name="Int. J. Syst. Evol. Microbiol.">
        <title>Winogradskyella litoriviva sp. nov., isolated from coastal seawater.</title>
        <authorList>
            <person name="Nedashkovskaya O.I."/>
            <person name="Kukhlevskiy A.D."/>
            <person name="Zhukova N.V."/>
            <person name="Kim S.J."/>
            <person name="Rhee S.K."/>
            <person name="Mikhailov V.V."/>
        </authorList>
    </citation>
    <scope>NUCLEOTIDE SEQUENCE [LARGE SCALE GENOMIC DNA]</scope>
    <source>
        <strain evidence="3 4">KMM6491</strain>
    </source>
</reference>
<dbReference type="EMBL" id="JABRWQ010000004">
    <property type="protein sequence ID" value="NRD23439.1"/>
    <property type="molecule type" value="Genomic_DNA"/>
</dbReference>
<organism evidence="3 4">
    <name type="scientific">Winogradskyella litoriviva</name>
    <dbReference type="NCBI Taxonomy" id="1220182"/>
    <lineage>
        <taxon>Bacteria</taxon>
        <taxon>Pseudomonadati</taxon>
        <taxon>Bacteroidota</taxon>
        <taxon>Flavobacteriia</taxon>
        <taxon>Flavobacteriales</taxon>
        <taxon>Flavobacteriaceae</taxon>
        <taxon>Winogradskyella</taxon>
    </lineage>
</organism>
<evidence type="ECO:0000259" key="1">
    <source>
        <dbReference type="Pfam" id="PF18096"/>
    </source>
</evidence>
<accession>A0ABX2E572</accession>
<name>A0ABX2E572_9FLAO</name>
<keyword evidence="4" id="KW-1185">Reference proteome</keyword>
<keyword evidence="3" id="KW-0808">Transferase</keyword>
<keyword evidence="3" id="KW-0489">Methyltransferase</keyword>
<dbReference type="Gene3D" id="3.40.50.150">
    <property type="entry name" value="Vaccinia Virus protein VP39"/>
    <property type="match status" value="1"/>
</dbReference>
<comment type="caution">
    <text evidence="3">The sequence shown here is derived from an EMBL/GenBank/DDBJ whole genome shotgun (WGS) entry which is preliminary data.</text>
</comment>
<dbReference type="GO" id="GO:0032259">
    <property type="term" value="P:methylation"/>
    <property type="evidence" value="ECO:0007669"/>
    <property type="project" value="UniProtKB-KW"/>
</dbReference>